<evidence type="ECO:0000313" key="2">
    <source>
        <dbReference type="EMBL" id="TPW75487.1"/>
    </source>
</evidence>
<name>A0A506Y212_9MICO</name>
<keyword evidence="3" id="KW-1185">Reference proteome</keyword>
<organism evidence="2 3">
    <name type="scientific">Schumannella soli</name>
    <dbReference type="NCBI Taxonomy" id="2590779"/>
    <lineage>
        <taxon>Bacteria</taxon>
        <taxon>Bacillati</taxon>
        <taxon>Actinomycetota</taxon>
        <taxon>Actinomycetes</taxon>
        <taxon>Micrococcales</taxon>
        <taxon>Microbacteriaceae</taxon>
        <taxon>Schumannella</taxon>
    </lineage>
</organism>
<proteinExistence type="predicted"/>
<dbReference type="RefSeq" id="WP_141162847.1">
    <property type="nucleotide sequence ID" value="NZ_VHQG01000002.1"/>
</dbReference>
<reference evidence="2 3" key="1">
    <citation type="submission" date="2019-06" db="EMBL/GenBank/DDBJ databases">
        <authorList>
            <person name="Li F."/>
        </authorList>
    </citation>
    <scope>NUCLEOTIDE SEQUENCE [LARGE SCALE GENOMIC DNA]</scope>
    <source>
        <strain evidence="2 3">10F1D-1</strain>
    </source>
</reference>
<dbReference type="Proteomes" id="UP000316252">
    <property type="component" value="Unassembled WGS sequence"/>
</dbReference>
<sequence>MTDAAETFEQLVNRLAATHPRVSAGRIAGILFEEHDLLVGTPAGDIIGPTVIDAVAERVAREQSRAERRRGRAAGNHPAGDDHD</sequence>
<evidence type="ECO:0000256" key="1">
    <source>
        <dbReference type="SAM" id="MobiDB-lite"/>
    </source>
</evidence>
<comment type="caution">
    <text evidence="2">The sequence shown here is derived from an EMBL/GenBank/DDBJ whole genome shotgun (WGS) entry which is preliminary data.</text>
</comment>
<dbReference type="AlphaFoldDB" id="A0A506Y212"/>
<accession>A0A506Y212</accession>
<gene>
    <name evidence="2" type="ORF">FJ657_06225</name>
</gene>
<evidence type="ECO:0000313" key="3">
    <source>
        <dbReference type="Proteomes" id="UP000316252"/>
    </source>
</evidence>
<feature type="region of interest" description="Disordered" evidence="1">
    <location>
        <begin position="60"/>
        <end position="84"/>
    </location>
</feature>
<protein>
    <submittedName>
        <fullName evidence="2">Uncharacterized protein</fullName>
    </submittedName>
</protein>
<dbReference type="OrthoDB" id="9930820at2"/>
<dbReference type="EMBL" id="VHQG01000002">
    <property type="protein sequence ID" value="TPW75487.1"/>
    <property type="molecule type" value="Genomic_DNA"/>
</dbReference>